<evidence type="ECO:0000259" key="11">
    <source>
        <dbReference type="PROSITE" id="PS50268"/>
    </source>
</evidence>
<keyword evidence="7" id="KW-1133">Transmembrane helix</keyword>
<evidence type="ECO:0000256" key="8">
    <source>
        <dbReference type="ARBA" id="ARBA00023136"/>
    </source>
</evidence>
<dbReference type="InterPro" id="IPR015919">
    <property type="entry name" value="Cadherin-like_sf"/>
</dbReference>
<dbReference type="PROSITE" id="PS00232">
    <property type="entry name" value="CADHERIN_1"/>
    <property type="match status" value="2"/>
</dbReference>
<proteinExistence type="predicted"/>
<dbReference type="SMART" id="SM00112">
    <property type="entry name" value="CA"/>
    <property type="match status" value="2"/>
</dbReference>
<dbReference type="Gene3D" id="2.60.40.60">
    <property type="entry name" value="Cadherins"/>
    <property type="match status" value="3"/>
</dbReference>
<keyword evidence="3" id="KW-0732">Signal</keyword>
<evidence type="ECO:0000313" key="12">
    <source>
        <dbReference type="EMBL" id="GFN76585.1"/>
    </source>
</evidence>
<evidence type="ECO:0000256" key="5">
    <source>
        <dbReference type="ARBA" id="ARBA00022837"/>
    </source>
</evidence>
<evidence type="ECO:0000256" key="3">
    <source>
        <dbReference type="ARBA" id="ARBA00022729"/>
    </source>
</evidence>
<dbReference type="AlphaFoldDB" id="A0AAV3Y2G0"/>
<keyword evidence="13" id="KW-1185">Reference proteome</keyword>
<feature type="domain" description="Cadherin" evidence="11">
    <location>
        <begin position="142"/>
        <end position="246"/>
    </location>
</feature>
<dbReference type="PROSITE" id="PS50268">
    <property type="entry name" value="CADHERIN_2"/>
    <property type="match status" value="2"/>
</dbReference>
<keyword evidence="9" id="KW-0325">Glycoprotein</keyword>
<dbReference type="Proteomes" id="UP000735302">
    <property type="component" value="Unassembled WGS sequence"/>
</dbReference>
<organism evidence="12 13">
    <name type="scientific">Plakobranchus ocellatus</name>
    <dbReference type="NCBI Taxonomy" id="259542"/>
    <lineage>
        <taxon>Eukaryota</taxon>
        <taxon>Metazoa</taxon>
        <taxon>Spiralia</taxon>
        <taxon>Lophotrochozoa</taxon>
        <taxon>Mollusca</taxon>
        <taxon>Gastropoda</taxon>
        <taxon>Heterobranchia</taxon>
        <taxon>Euthyneura</taxon>
        <taxon>Panpulmonata</taxon>
        <taxon>Sacoglossa</taxon>
        <taxon>Placobranchoidea</taxon>
        <taxon>Plakobranchidae</taxon>
        <taxon>Plakobranchus</taxon>
    </lineage>
</organism>
<accession>A0AAV3Y2G0</accession>
<keyword evidence="5 10" id="KW-0106">Calcium</keyword>
<keyword evidence="6" id="KW-0130">Cell adhesion</keyword>
<evidence type="ECO:0000256" key="7">
    <source>
        <dbReference type="ARBA" id="ARBA00022989"/>
    </source>
</evidence>
<dbReference type="FunFam" id="2.60.40.60:FF:000118">
    <property type="entry name" value="protocadherin Fat 4"/>
    <property type="match status" value="1"/>
</dbReference>
<gene>
    <name evidence="12" type="ORF">PoB_000309100</name>
</gene>
<comment type="subcellular location">
    <subcellularLocation>
        <location evidence="1">Membrane</location>
        <topology evidence="1">Single-pass type I membrane protein</topology>
    </subcellularLocation>
</comment>
<dbReference type="SUPFAM" id="SSF49313">
    <property type="entry name" value="Cadherin-like"/>
    <property type="match status" value="3"/>
</dbReference>
<evidence type="ECO:0000313" key="13">
    <source>
        <dbReference type="Proteomes" id="UP000735302"/>
    </source>
</evidence>
<dbReference type="CDD" id="cd11304">
    <property type="entry name" value="Cadherin_repeat"/>
    <property type="match status" value="3"/>
</dbReference>
<dbReference type="InterPro" id="IPR002126">
    <property type="entry name" value="Cadherin-like_dom"/>
</dbReference>
<dbReference type="PANTHER" id="PTHR24026:SF126">
    <property type="entry name" value="PROTOCADHERIN FAT 4"/>
    <property type="match status" value="1"/>
</dbReference>
<sequence>MINLGWQLYLHGHIYGDDRCPLPPQSCVVTVVIQDENDNAPVFASSVFDATVSENVKPGTSVAWVLVSDPDSAGSLALSLTGPDANMFRIEADGTVRSTQTLDYETKRRHLLTVVATDSVHTSRAEMDIRVRDENDHSPEFGSPEYSFEVSEAARPGYTIGQIKATDVDSGKNGRIVYSLDSEWGQEYFLLDNVHGTFTLIKELDFEERQVFTLTVIAKDEGTSEMSSEVKVFMNVKDANDNEPVFDPMTYYVEIFENAPVGKSLVDVKATDIDS</sequence>
<feature type="non-terminal residue" evidence="12">
    <location>
        <position position="275"/>
    </location>
</feature>
<keyword evidence="8" id="KW-0472">Membrane</keyword>
<dbReference type="EMBL" id="BLXT01000403">
    <property type="protein sequence ID" value="GFN76585.1"/>
    <property type="molecule type" value="Genomic_DNA"/>
</dbReference>
<comment type="caution">
    <text evidence="12">The sequence shown here is derived from an EMBL/GenBank/DDBJ whole genome shotgun (WGS) entry which is preliminary data.</text>
</comment>
<evidence type="ECO:0000256" key="4">
    <source>
        <dbReference type="ARBA" id="ARBA00022737"/>
    </source>
</evidence>
<dbReference type="GO" id="GO:0005509">
    <property type="term" value="F:calcium ion binding"/>
    <property type="evidence" value="ECO:0007669"/>
    <property type="project" value="UniProtKB-UniRule"/>
</dbReference>
<dbReference type="GO" id="GO:0005886">
    <property type="term" value="C:plasma membrane"/>
    <property type="evidence" value="ECO:0007669"/>
    <property type="project" value="UniProtKB-SubCell"/>
</dbReference>
<dbReference type="InterPro" id="IPR020894">
    <property type="entry name" value="Cadherin_CS"/>
</dbReference>
<evidence type="ECO:0000256" key="6">
    <source>
        <dbReference type="ARBA" id="ARBA00022889"/>
    </source>
</evidence>
<reference evidence="12 13" key="1">
    <citation type="journal article" date="2021" name="Elife">
        <title>Chloroplast acquisition without the gene transfer in kleptoplastic sea slugs, Plakobranchus ocellatus.</title>
        <authorList>
            <person name="Maeda T."/>
            <person name="Takahashi S."/>
            <person name="Yoshida T."/>
            <person name="Shimamura S."/>
            <person name="Takaki Y."/>
            <person name="Nagai Y."/>
            <person name="Toyoda A."/>
            <person name="Suzuki Y."/>
            <person name="Arimoto A."/>
            <person name="Ishii H."/>
            <person name="Satoh N."/>
            <person name="Nishiyama T."/>
            <person name="Hasebe M."/>
            <person name="Maruyama T."/>
            <person name="Minagawa J."/>
            <person name="Obokata J."/>
            <person name="Shigenobu S."/>
        </authorList>
    </citation>
    <scope>NUCLEOTIDE SEQUENCE [LARGE SCALE GENOMIC DNA]</scope>
</reference>
<dbReference type="Pfam" id="PF00028">
    <property type="entry name" value="Cadherin"/>
    <property type="match status" value="2"/>
</dbReference>
<evidence type="ECO:0000256" key="2">
    <source>
        <dbReference type="ARBA" id="ARBA00022692"/>
    </source>
</evidence>
<keyword evidence="2" id="KW-0812">Transmembrane</keyword>
<dbReference type="PANTHER" id="PTHR24026">
    <property type="entry name" value="FAT ATYPICAL CADHERIN-RELATED"/>
    <property type="match status" value="1"/>
</dbReference>
<evidence type="ECO:0000256" key="1">
    <source>
        <dbReference type="ARBA" id="ARBA00004479"/>
    </source>
</evidence>
<name>A0AAV3Y2G0_9GAST</name>
<keyword evidence="4" id="KW-0677">Repeat</keyword>
<evidence type="ECO:0000256" key="10">
    <source>
        <dbReference type="PROSITE-ProRule" id="PRU00043"/>
    </source>
</evidence>
<dbReference type="PRINTS" id="PR00205">
    <property type="entry name" value="CADHERIN"/>
</dbReference>
<dbReference type="GO" id="GO:0007156">
    <property type="term" value="P:homophilic cell adhesion via plasma membrane adhesion molecules"/>
    <property type="evidence" value="ECO:0007669"/>
    <property type="project" value="InterPro"/>
</dbReference>
<evidence type="ECO:0000256" key="9">
    <source>
        <dbReference type="ARBA" id="ARBA00023180"/>
    </source>
</evidence>
<feature type="domain" description="Cadherin" evidence="11">
    <location>
        <begin position="44"/>
        <end position="141"/>
    </location>
</feature>
<protein>
    <submittedName>
        <fullName evidence="12">Protocadherin-like protein</fullName>
    </submittedName>
</protein>